<reference evidence="3 4" key="1">
    <citation type="submission" date="2023-03" db="EMBL/GenBank/DDBJ databases">
        <title>NovoSphingobium album sp. nov. isolated from polycyclic aromatic hydrocarbons- and heavy-metal polluted soil.</title>
        <authorList>
            <person name="Liu Z."/>
            <person name="Wang K."/>
        </authorList>
    </citation>
    <scope>NUCLEOTIDE SEQUENCE [LARGE SCALE GENOMIC DNA]</scope>
    <source>
        <strain evidence="3 4">H3SJ31-1</strain>
    </source>
</reference>
<keyword evidence="4" id="KW-1185">Reference proteome</keyword>
<proteinExistence type="predicted"/>
<feature type="transmembrane region" description="Helical" evidence="1">
    <location>
        <begin position="14"/>
        <end position="33"/>
    </location>
</feature>
<protein>
    <submittedName>
        <fullName evidence="3">S26 family signal peptidase</fullName>
    </submittedName>
</protein>
<name>A0ABT5WU17_9SPHN</name>
<dbReference type="SUPFAM" id="SSF51306">
    <property type="entry name" value="LexA/Signal peptidase"/>
    <property type="match status" value="1"/>
</dbReference>
<gene>
    <name evidence="3" type="ORF">PYV00_16905</name>
</gene>
<evidence type="ECO:0000256" key="1">
    <source>
        <dbReference type="SAM" id="Phobius"/>
    </source>
</evidence>
<sequence>MAPATEISPQAQRWFAIGGLAWLLAATAWLSAWRDDHAILINTTESLPNWAFFIDKHRRPQRGDFVVFTPPVTPIITAHFGQKSAPFAKRVYGMPGDFVTREGNAVLINGAEVARLKPRTKRGEVLVPGPTGRIPEHCYYLGTAHSDGLDSRYADIGFVCRAHIIGTGDAIL</sequence>
<keyword evidence="1" id="KW-1133">Transmembrane helix</keyword>
<evidence type="ECO:0000313" key="4">
    <source>
        <dbReference type="Proteomes" id="UP001216253"/>
    </source>
</evidence>
<organism evidence="3 4">
    <name type="scientific">Novosphingobium album</name>
    <name type="common">ex Liu et al. 2023</name>
    <dbReference type="NCBI Taxonomy" id="3031130"/>
    <lineage>
        <taxon>Bacteria</taxon>
        <taxon>Pseudomonadati</taxon>
        <taxon>Pseudomonadota</taxon>
        <taxon>Alphaproteobacteria</taxon>
        <taxon>Sphingomonadales</taxon>
        <taxon>Sphingomonadaceae</taxon>
        <taxon>Novosphingobium</taxon>
    </lineage>
</organism>
<evidence type="ECO:0000259" key="2">
    <source>
        <dbReference type="Pfam" id="PF10502"/>
    </source>
</evidence>
<evidence type="ECO:0000313" key="3">
    <source>
        <dbReference type="EMBL" id="MDE8653380.1"/>
    </source>
</evidence>
<keyword evidence="1" id="KW-0812">Transmembrane</keyword>
<dbReference type="InterPro" id="IPR036286">
    <property type="entry name" value="LexA/Signal_pep-like_sf"/>
</dbReference>
<dbReference type="InterPro" id="IPR019533">
    <property type="entry name" value="Peptidase_S26"/>
</dbReference>
<feature type="domain" description="Peptidase S26" evidence="2">
    <location>
        <begin position="13"/>
        <end position="170"/>
    </location>
</feature>
<comment type="caution">
    <text evidence="3">The sequence shown here is derived from an EMBL/GenBank/DDBJ whole genome shotgun (WGS) entry which is preliminary data.</text>
</comment>
<dbReference type="RefSeq" id="WP_275229473.1">
    <property type="nucleotide sequence ID" value="NZ_JARESE010000060.1"/>
</dbReference>
<dbReference type="Gene3D" id="2.10.109.10">
    <property type="entry name" value="Umud Fragment, subunit A"/>
    <property type="match status" value="1"/>
</dbReference>
<dbReference type="EMBL" id="JARESE010000060">
    <property type="protein sequence ID" value="MDE8653380.1"/>
    <property type="molecule type" value="Genomic_DNA"/>
</dbReference>
<dbReference type="Proteomes" id="UP001216253">
    <property type="component" value="Unassembled WGS sequence"/>
</dbReference>
<dbReference type="CDD" id="cd06462">
    <property type="entry name" value="Peptidase_S24_S26"/>
    <property type="match status" value="1"/>
</dbReference>
<dbReference type="Pfam" id="PF10502">
    <property type="entry name" value="Peptidase_S26"/>
    <property type="match status" value="1"/>
</dbReference>
<accession>A0ABT5WU17</accession>
<keyword evidence="1" id="KW-0472">Membrane</keyword>